<feature type="signal peptide" evidence="1">
    <location>
        <begin position="1"/>
        <end position="17"/>
    </location>
</feature>
<dbReference type="RefSeq" id="XP_018247717.1">
    <property type="nucleotide sequence ID" value="XM_018400508.1"/>
</dbReference>
<reference evidence="2" key="2">
    <citation type="journal article" date="2010" name="Nature">
        <title>Comparative genomics reveals mobile pathogenicity chromosomes in Fusarium.</title>
        <authorList>
            <person name="Ma L.J."/>
            <person name="van der Does H.C."/>
            <person name="Borkovich K.A."/>
            <person name="Coleman J.J."/>
            <person name="Daboussi M.J."/>
            <person name="Di Pietro A."/>
            <person name="Dufresne M."/>
            <person name="Freitag M."/>
            <person name="Grabherr M."/>
            <person name="Henrissat B."/>
            <person name="Houterman P.M."/>
            <person name="Kang S."/>
            <person name="Shim W.B."/>
            <person name="Woloshuk C."/>
            <person name="Xie X."/>
            <person name="Xu J.R."/>
            <person name="Antoniw J."/>
            <person name="Baker S.E."/>
            <person name="Bluhm B.H."/>
            <person name="Breakspear A."/>
            <person name="Brown D.W."/>
            <person name="Butchko R.A."/>
            <person name="Chapman S."/>
            <person name="Coulson R."/>
            <person name="Coutinho P.M."/>
            <person name="Danchin E.G."/>
            <person name="Diener A."/>
            <person name="Gale L.R."/>
            <person name="Gardiner D.M."/>
            <person name="Goff S."/>
            <person name="Hammond-Kosack K.E."/>
            <person name="Hilburn K."/>
            <person name="Hua-Van A."/>
            <person name="Jonkers W."/>
            <person name="Kazan K."/>
            <person name="Kodira C.D."/>
            <person name="Koehrsen M."/>
            <person name="Kumar L."/>
            <person name="Lee Y.H."/>
            <person name="Li L."/>
            <person name="Manners J.M."/>
            <person name="Miranda-Saavedra D."/>
            <person name="Mukherjee M."/>
            <person name="Park G."/>
            <person name="Park J."/>
            <person name="Park S.Y."/>
            <person name="Proctor R.H."/>
            <person name="Regev A."/>
            <person name="Ruiz-Roldan M.C."/>
            <person name="Sain D."/>
            <person name="Sakthikumar S."/>
            <person name="Sykes S."/>
            <person name="Schwartz D.C."/>
            <person name="Turgeon B.G."/>
            <person name="Wapinski I."/>
            <person name="Yoder O."/>
            <person name="Young S."/>
            <person name="Zeng Q."/>
            <person name="Zhou S."/>
            <person name="Galagan J."/>
            <person name="Cuomo C.A."/>
            <person name="Kistler H.C."/>
            <person name="Rep M."/>
        </authorList>
    </citation>
    <scope>NUCLEOTIDE SEQUENCE [LARGE SCALE GENOMIC DNA]</scope>
    <source>
        <strain evidence="2">4287</strain>
    </source>
</reference>
<dbReference type="OrthoDB" id="5106304at2759"/>
<dbReference type="GeneID" id="28960951"/>
<evidence type="ECO:0000313" key="2">
    <source>
        <dbReference type="EMBL" id="KNB09672.1"/>
    </source>
</evidence>
<dbReference type="Proteomes" id="UP000009097">
    <property type="component" value="Unassembled WGS sequence"/>
</dbReference>
<dbReference type="EMBL" id="DS231707">
    <property type="protein sequence ID" value="KNB09672.1"/>
    <property type="molecule type" value="Genomic_DNA"/>
</dbReference>
<dbReference type="VEuPathDB" id="FungiDB:FOXG_20245"/>
<dbReference type="AlphaFoldDB" id="A0A0J9WPV1"/>
<gene>
    <name evidence="2" type="ORF">FOXG_20245</name>
</gene>
<feature type="chain" id="PRO_5005325564" description="Modin" evidence="1">
    <location>
        <begin position="18"/>
        <end position="546"/>
    </location>
</feature>
<evidence type="ECO:0000313" key="3">
    <source>
        <dbReference type="Proteomes" id="UP000009097"/>
    </source>
</evidence>
<protein>
    <recommendedName>
        <fullName evidence="4">Modin</fullName>
    </recommendedName>
</protein>
<reference evidence="2" key="1">
    <citation type="submission" date="2007-04" db="EMBL/GenBank/DDBJ databases">
        <authorList>
            <consortium name="The Broad Institute Genome Sequencing Platform"/>
            <person name="Birren B."/>
            <person name="Lander E."/>
            <person name="Galagan J."/>
            <person name="Nusbaum C."/>
            <person name="Devon K."/>
            <person name="Ma L.-J."/>
            <person name="Jaffe D."/>
            <person name="Butler J."/>
            <person name="Alvarez P."/>
            <person name="Gnerre S."/>
            <person name="Grabherr M."/>
            <person name="Kleber M."/>
            <person name="Mauceli E."/>
            <person name="Brockman W."/>
            <person name="MacCallum I.A."/>
            <person name="Young S."/>
            <person name="LaButti K."/>
            <person name="DeCaprio D."/>
            <person name="Crawford M."/>
            <person name="Koehrsen M."/>
            <person name="Engels R."/>
            <person name="Montgomery P."/>
            <person name="Pearson M."/>
            <person name="Howarth C."/>
            <person name="Larson L."/>
            <person name="White J."/>
            <person name="O'Leary S."/>
            <person name="Kodira C."/>
            <person name="Zeng Q."/>
            <person name="Yandava C."/>
            <person name="Alvarado L."/>
            <person name="Kistler C."/>
            <person name="Shim W.-B."/>
            <person name="Kang S."/>
            <person name="Woloshuk C."/>
        </authorList>
    </citation>
    <scope>NUCLEOTIDE SEQUENCE</scope>
    <source>
        <strain evidence="2">4287</strain>
    </source>
</reference>
<evidence type="ECO:0008006" key="4">
    <source>
        <dbReference type="Google" id="ProtNLM"/>
    </source>
</evidence>
<evidence type="ECO:0000256" key="1">
    <source>
        <dbReference type="SAM" id="SignalP"/>
    </source>
</evidence>
<name>A0A0J9WPV1_FUSO4</name>
<accession>A0A0J9WPV1</accession>
<organism evidence="2 3">
    <name type="scientific">Fusarium oxysporum f. sp. lycopersici (strain 4287 / CBS 123668 / FGSC 9935 / NRRL 34936)</name>
    <name type="common">Fusarium vascular wilt of tomato</name>
    <dbReference type="NCBI Taxonomy" id="426428"/>
    <lineage>
        <taxon>Eukaryota</taxon>
        <taxon>Fungi</taxon>
        <taxon>Dikarya</taxon>
        <taxon>Ascomycota</taxon>
        <taxon>Pezizomycotina</taxon>
        <taxon>Sordariomycetes</taxon>
        <taxon>Hypocreomycetidae</taxon>
        <taxon>Hypocreales</taxon>
        <taxon>Nectriaceae</taxon>
        <taxon>Fusarium</taxon>
        <taxon>Fusarium oxysporum species complex</taxon>
    </lineage>
</organism>
<dbReference type="KEGG" id="fox:FOXG_20245"/>
<sequence length="546" mass="61600">MIATLLVVIAILTAVHALIQSTISLCTARKRERPAARRFDAIIGSPETDTESPALFVGPKDQTADFMDENLVSNIEDDSVTNKRDAQAVSVGLFDQTATWAKLLDECRRMESDSQDWEKLSWRVHHGTNRPDIQGNAALTVVVQRNSGKPPPSTCSKMPRTTFAITTIRDVVEIAAFFGLHWINFDSHEGFYAAGNGLTLAGAREKGIGFVFQFQRTGPGLSAKRIIPALEIRELCFGAIPTFYRTVEMDETYSVPLDTPASLETLRLGTRDKVTGTLFTIGCNRRSIRAYLEKEKDILLFPVVFEIIGMLAQTLHMKDRCFTYIPNPTSLQLNKHLFSLQRLLSSFCSLILEEETRALRTAGKGSQEICRLCRIASHLDRELPQDRGLSLGPMHQNELHIALNELDVSLKTYCKALVLDVLRCHLEEILQAGVRPGLETTEEQDLFSDLAFASRDTLEQEFMERYFRVIRHRVVGREPRSSKVSNVMMERNAVWCALVLRMICWLSLHNFHEGDILVPDYDLDELKTLVYITALSDTSSFFLKQP</sequence>
<keyword evidence="1" id="KW-0732">Signal</keyword>
<proteinExistence type="predicted"/>